<dbReference type="PANTHER" id="PTHR21666">
    <property type="entry name" value="PEPTIDASE-RELATED"/>
    <property type="match status" value="1"/>
</dbReference>
<dbReference type="EMBL" id="CAJRAF010000002">
    <property type="protein sequence ID" value="CAG5009806.1"/>
    <property type="molecule type" value="Genomic_DNA"/>
</dbReference>
<dbReference type="Proteomes" id="UP000680038">
    <property type="component" value="Unassembled WGS sequence"/>
</dbReference>
<name>A0A916JFF3_9BACT</name>
<sequence>MSQIIDVLQKYPGFPGVIVNRKPYKKLDFSASNTDLASRNLTATRDFSDYVHKELLGDGTYIGIGGYLENRVIYRNREHFGKQKAARSIHLGVDIWAKAGEPVYTPLKGIVHSYAFNDQYGDYGPTIILRHHLNGVSFYTLYGHLSLDSVDGLYTGKLFGAGEKIAEIGNFPENGDWPPHLHFQVITDIGNYEGDFPGVCSVQDQDYYRSICPDPNLILRIE</sequence>
<dbReference type="SUPFAM" id="SSF51261">
    <property type="entry name" value="Duplicated hybrid motif"/>
    <property type="match status" value="1"/>
</dbReference>
<dbReference type="Gene3D" id="2.70.70.10">
    <property type="entry name" value="Glucose Permease (Domain IIA)"/>
    <property type="match status" value="1"/>
</dbReference>
<keyword evidence="1" id="KW-0732">Signal</keyword>
<dbReference type="InterPro" id="IPR011055">
    <property type="entry name" value="Dup_hybrid_motif"/>
</dbReference>
<dbReference type="RefSeq" id="WP_215240935.1">
    <property type="nucleotide sequence ID" value="NZ_CAJRAF010000002.1"/>
</dbReference>
<dbReference type="PANTHER" id="PTHR21666:SF289">
    <property type="entry name" value="L-ALA--D-GLU ENDOPEPTIDASE"/>
    <property type="match status" value="1"/>
</dbReference>
<dbReference type="InterPro" id="IPR050570">
    <property type="entry name" value="Cell_wall_metabolism_enzyme"/>
</dbReference>
<dbReference type="CDD" id="cd12797">
    <property type="entry name" value="M23_peptidase"/>
    <property type="match status" value="1"/>
</dbReference>
<evidence type="ECO:0000259" key="2">
    <source>
        <dbReference type="Pfam" id="PF01551"/>
    </source>
</evidence>
<reference evidence="3" key="1">
    <citation type="submission" date="2021-04" db="EMBL/GenBank/DDBJ databases">
        <authorList>
            <person name="Rodrigo-Torres L."/>
            <person name="Arahal R. D."/>
            <person name="Lucena T."/>
        </authorList>
    </citation>
    <scope>NUCLEOTIDE SEQUENCE</scope>
    <source>
        <strain evidence="3">CECT 9275</strain>
    </source>
</reference>
<protein>
    <recommendedName>
        <fullName evidence="2">M23ase beta-sheet core domain-containing protein</fullName>
    </recommendedName>
</protein>
<comment type="caution">
    <text evidence="3">The sequence shown here is derived from an EMBL/GenBank/DDBJ whole genome shotgun (WGS) entry which is preliminary data.</text>
</comment>
<dbReference type="AlphaFoldDB" id="A0A916JFF3"/>
<feature type="domain" description="M23ase beta-sheet core" evidence="2">
    <location>
        <begin position="89"/>
        <end position="187"/>
    </location>
</feature>
<dbReference type="InterPro" id="IPR016047">
    <property type="entry name" value="M23ase_b-sheet_dom"/>
</dbReference>
<evidence type="ECO:0000256" key="1">
    <source>
        <dbReference type="ARBA" id="ARBA00022729"/>
    </source>
</evidence>
<evidence type="ECO:0000313" key="4">
    <source>
        <dbReference type="Proteomes" id="UP000680038"/>
    </source>
</evidence>
<dbReference type="Pfam" id="PF01551">
    <property type="entry name" value="Peptidase_M23"/>
    <property type="match status" value="1"/>
</dbReference>
<accession>A0A916JFF3</accession>
<proteinExistence type="predicted"/>
<evidence type="ECO:0000313" key="3">
    <source>
        <dbReference type="EMBL" id="CAG5009806.1"/>
    </source>
</evidence>
<organism evidence="3 4">
    <name type="scientific">Dyadobacter helix</name>
    <dbReference type="NCBI Taxonomy" id="2822344"/>
    <lineage>
        <taxon>Bacteria</taxon>
        <taxon>Pseudomonadati</taxon>
        <taxon>Bacteroidota</taxon>
        <taxon>Cytophagia</taxon>
        <taxon>Cytophagales</taxon>
        <taxon>Spirosomataceae</taxon>
        <taxon>Dyadobacter</taxon>
    </lineage>
</organism>
<keyword evidence="4" id="KW-1185">Reference proteome</keyword>
<gene>
    <name evidence="3" type="ORF">DYBT9275_04573</name>
</gene>
<dbReference type="GO" id="GO:0004222">
    <property type="term" value="F:metalloendopeptidase activity"/>
    <property type="evidence" value="ECO:0007669"/>
    <property type="project" value="TreeGrafter"/>
</dbReference>